<dbReference type="Proteomes" id="UP000830375">
    <property type="component" value="Unassembled WGS sequence"/>
</dbReference>
<comment type="caution">
    <text evidence="7">The sequence shown here is derived from an EMBL/GenBank/DDBJ whole genome shotgun (WGS) entry which is preliminary data.</text>
</comment>
<evidence type="ECO:0000256" key="5">
    <source>
        <dbReference type="ARBA" id="ARBA00023157"/>
    </source>
</evidence>
<comment type="similarity">
    <text evidence="2">Belongs to the meteorin family.</text>
</comment>
<evidence type="ECO:0000256" key="6">
    <source>
        <dbReference type="SAM" id="MobiDB-lite"/>
    </source>
</evidence>
<reference evidence="7 8" key="1">
    <citation type="submission" date="2022-01" db="EMBL/GenBank/DDBJ databases">
        <title>A high-quality chromosome-level genome assembly of rohu carp, Labeo rohita.</title>
        <authorList>
            <person name="Arick M.A. II"/>
            <person name="Hsu C.-Y."/>
            <person name="Magbanua Z."/>
            <person name="Pechanova O."/>
            <person name="Grover C."/>
            <person name="Miller E."/>
            <person name="Thrash A."/>
            <person name="Ezzel L."/>
            <person name="Alam S."/>
            <person name="Benzie J."/>
            <person name="Hamilton M."/>
            <person name="Karsi A."/>
            <person name="Lawrence M.L."/>
            <person name="Peterson D.G."/>
        </authorList>
    </citation>
    <scope>NUCLEOTIDE SEQUENCE [LARGE SCALE GENOMIC DNA]</scope>
    <source>
        <strain evidence="8">BAU-BD-2019</strain>
        <tissue evidence="7">Blood</tissue>
    </source>
</reference>
<evidence type="ECO:0000256" key="2">
    <source>
        <dbReference type="ARBA" id="ARBA00005669"/>
    </source>
</evidence>
<keyword evidence="8" id="KW-1185">Reference proteome</keyword>
<protein>
    <submittedName>
        <fullName evidence="7">Meteorin</fullName>
    </submittedName>
</protein>
<evidence type="ECO:0000256" key="1">
    <source>
        <dbReference type="ARBA" id="ARBA00004613"/>
    </source>
</evidence>
<feature type="compositionally biased region" description="Basic and acidic residues" evidence="6">
    <location>
        <begin position="293"/>
        <end position="315"/>
    </location>
</feature>
<organism evidence="7 8">
    <name type="scientific">Labeo rohita</name>
    <name type="common">Indian major carp</name>
    <name type="synonym">Cyprinus rohita</name>
    <dbReference type="NCBI Taxonomy" id="84645"/>
    <lineage>
        <taxon>Eukaryota</taxon>
        <taxon>Metazoa</taxon>
        <taxon>Chordata</taxon>
        <taxon>Craniata</taxon>
        <taxon>Vertebrata</taxon>
        <taxon>Euteleostomi</taxon>
        <taxon>Actinopterygii</taxon>
        <taxon>Neopterygii</taxon>
        <taxon>Teleostei</taxon>
        <taxon>Ostariophysi</taxon>
        <taxon>Cypriniformes</taxon>
        <taxon>Cyprinidae</taxon>
        <taxon>Labeoninae</taxon>
        <taxon>Labeonini</taxon>
        <taxon>Labeo</taxon>
    </lineage>
</organism>
<sequence length="453" mass="49759">MKESLSMGRTEGRASCGELHLPPTTTPIPLYFASLYKFNSIALDRRSLKFSPVLKLLRWISSQSAAGRSVSVSQQLTALAIWKSSGGKDFTHSPLWITAVSLYAVMEVSGFGNFAVWISFLTGITMASYSEDQCSWRGSGLSQPAKNVEQVWLRCAEGSVEWLYPAGALRLTLSPRLPWSAMGPGESSRSPVSACIKPDQHWGGAQLYLERDGILELLVGDETSETQGPARVRCFSAMPGERPALFLQATPHQDISRRIATFRYELRADWTAQPSVNTDPIGSEAGKLLPASCEKRGRERSESRSGKAESGGGRERKTKASYGTGVCLHRACRPCNNTEILMAVCTSDFVVRGNIRSVEKDPNLKAAVIKVSATRVYRQKFALFPESGRLTRSGEIRTPLQCGVRPGAGSFLFTGRVHFGEAWLGCAPRYKDFLKVYEQAKQSLMIPCTLVND</sequence>
<gene>
    <name evidence="7" type="ORF">H4Q32_019904</name>
</gene>
<dbReference type="EMBL" id="JACTAM010000024">
    <property type="protein sequence ID" value="KAI2648773.1"/>
    <property type="molecule type" value="Genomic_DNA"/>
</dbReference>
<accession>A0ABQ8LDJ3</accession>
<dbReference type="PANTHER" id="PTHR28593">
    <property type="entry name" value="METEORIN-LIKE PROTEIN"/>
    <property type="match status" value="1"/>
</dbReference>
<evidence type="ECO:0000256" key="4">
    <source>
        <dbReference type="ARBA" id="ARBA00022729"/>
    </source>
</evidence>
<evidence type="ECO:0000313" key="8">
    <source>
        <dbReference type="Proteomes" id="UP000830375"/>
    </source>
</evidence>
<name>A0ABQ8LDJ3_LABRO</name>
<dbReference type="InterPro" id="IPR008993">
    <property type="entry name" value="TIMP-like_OB-fold"/>
</dbReference>
<keyword evidence="4" id="KW-0732">Signal</keyword>
<evidence type="ECO:0000256" key="3">
    <source>
        <dbReference type="ARBA" id="ARBA00022525"/>
    </source>
</evidence>
<keyword evidence="5" id="KW-1015">Disulfide bond</keyword>
<keyword evidence="3" id="KW-0964">Secreted</keyword>
<comment type="subcellular location">
    <subcellularLocation>
        <location evidence="1">Secreted</location>
    </subcellularLocation>
</comment>
<dbReference type="PANTHER" id="PTHR28593:SF2">
    <property type="entry name" value="METEORIN"/>
    <property type="match status" value="1"/>
</dbReference>
<dbReference type="Gene3D" id="2.40.50.120">
    <property type="match status" value="1"/>
</dbReference>
<dbReference type="InterPro" id="IPR051998">
    <property type="entry name" value="Meteorin-like"/>
</dbReference>
<evidence type="ECO:0000313" key="7">
    <source>
        <dbReference type="EMBL" id="KAI2648773.1"/>
    </source>
</evidence>
<proteinExistence type="inferred from homology"/>
<feature type="region of interest" description="Disordered" evidence="6">
    <location>
        <begin position="275"/>
        <end position="319"/>
    </location>
</feature>